<dbReference type="Proteomes" id="UP001201629">
    <property type="component" value="Unassembled WGS sequence"/>
</dbReference>
<feature type="transmembrane region" description="Helical" evidence="1">
    <location>
        <begin position="57"/>
        <end position="74"/>
    </location>
</feature>
<evidence type="ECO:0008006" key="4">
    <source>
        <dbReference type="Google" id="ProtNLM"/>
    </source>
</evidence>
<dbReference type="RefSeq" id="WP_238681094.1">
    <property type="nucleotide sequence ID" value="NZ_JAKKFD010000044.1"/>
</dbReference>
<gene>
    <name evidence="2" type="ORF">NIE79_004733</name>
</gene>
<evidence type="ECO:0000313" key="3">
    <source>
        <dbReference type="Proteomes" id="UP001201629"/>
    </source>
</evidence>
<evidence type="ECO:0000256" key="1">
    <source>
        <dbReference type="SAM" id="Phobius"/>
    </source>
</evidence>
<evidence type="ECO:0000313" key="2">
    <source>
        <dbReference type="EMBL" id="MCG5446165.1"/>
    </source>
</evidence>
<organism evidence="2 3">
    <name type="scientific">Micromonospora trifolii</name>
    <dbReference type="NCBI Taxonomy" id="2911208"/>
    <lineage>
        <taxon>Bacteria</taxon>
        <taxon>Bacillati</taxon>
        <taxon>Actinomycetota</taxon>
        <taxon>Actinomycetes</taxon>
        <taxon>Micromonosporales</taxon>
        <taxon>Micromonosporaceae</taxon>
        <taxon>Micromonospora</taxon>
    </lineage>
</organism>
<comment type="caution">
    <text evidence="2">The sequence shown here is derived from an EMBL/GenBank/DDBJ whole genome shotgun (WGS) entry which is preliminary data.</text>
</comment>
<dbReference type="EMBL" id="JAKKFD010000044">
    <property type="protein sequence ID" value="MCG5446165.1"/>
    <property type="molecule type" value="Genomic_DNA"/>
</dbReference>
<keyword evidence="1" id="KW-0812">Transmembrane</keyword>
<sequence>MADPDGAIARLMLLEYERLKDEQRTRIGFRDNLIYVTLASMAAVITASLAAKGHANLLLLLPPVSTVLGWTYLVNDEKVSAIGRYIRDHLTPELDPTGTAFGWERAHRSDARRRSRKILQVIVDLGTFCVPAMAAMVVYWVNGPYNWPFLLVSFVELAVVLALAVEMVRYADVRVS</sequence>
<proteinExistence type="predicted"/>
<keyword evidence="1" id="KW-1133">Transmembrane helix</keyword>
<name>A0ABS9N875_9ACTN</name>
<keyword evidence="1" id="KW-0472">Membrane</keyword>
<keyword evidence="3" id="KW-1185">Reference proteome</keyword>
<feature type="transmembrane region" description="Helical" evidence="1">
    <location>
        <begin position="118"/>
        <end position="141"/>
    </location>
</feature>
<protein>
    <recommendedName>
        <fullName evidence="4">Integral membrane protein</fullName>
    </recommendedName>
</protein>
<reference evidence="2 3" key="1">
    <citation type="submission" date="2022-01" db="EMBL/GenBank/DDBJ databases">
        <authorList>
            <person name="Riesco R."/>
            <person name="Trujillo M.E."/>
        </authorList>
    </citation>
    <scope>NUCLEOTIDE SEQUENCE [LARGE SCALE GENOMIC DNA]</scope>
    <source>
        <strain evidence="2 3">NIE79</strain>
    </source>
</reference>
<accession>A0ABS9N875</accession>
<feature type="transmembrane region" description="Helical" evidence="1">
    <location>
        <begin position="33"/>
        <end position="51"/>
    </location>
</feature>
<feature type="transmembrane region" description="Helical" evidence="1">
    <location>
        <begin position="147"/>
        <end position="168"/>
    </location>
</feature>